<feature type="domain" description="MacB-like periplasmic core" evidence="9">
    <location>
        <begin position="494"/>
        <end position="691"/>
    </location>
</feature>
<dbReference type="Proteomes" id="UP000008221">
    <property type="component" value="Chromosome"/>
</dbReference>
<protein>
    <recommendedName>
        <fullName evidence="12">ABC3 transporter permease protein domain-containing protein</fullName>
    </recommendedName>
</protein>
<evidence type="ECO:0000256" key="3">
    <source>
        <dbReference type="ARBA" id="ARBA00022692"/>
    </source>
</evidence>
<evidence type="ECO:0000256" key="5">
    <source>
        <dbReference type="ARBA" id="ARBA00023136"/>
    </source>
</evidence>
<dbReference type="HOGENOM" id="CLU_012341_1_0_11"/>
<dbReference type="InterPro" id="IPR003838">
    <property type="entry name" value="ABC3_permease_C"/>
</dbReference>
<feature type="transmembrane region" description="Helical" evidence="7">
    <location>
        <begin position="181"/>
        <end position="201"/>
    </location>
</feature>
<feature type="domain" description="MacB-like periplasmic core" evidence="9">
    <location>
        <begin position="17"/>
        <end position="238"/>
    </location>
</feature>
<dbReference type="KEGG" id="ace:Acel_1178"/>
<feature type="domain" description="ABC3 transporter permease C-terminal" evidence="8">
    <location>
        <begin position="273"/>
        <end position="394"/>
    </location>
</feature>
<feature type="transmembrane region" description="Helical" evidence="7">
    <location>
        <begin position="342"/>
        <end position="361"/>
    </location>
</feature>
<evidence type="ECO:0000256" key="7">
    <source>
        <dbReference type="SAM" id="Phobius"/>
    </source>
</evidence>
<dbReference type="Pfam" id="PF02687">
    <property type="entry name" value="FtsX"/>
    <property type="match status" value="2"/>
</dbReference>
<feature type="transmembrane region" description="Helical" evidence="7">
    <location>
        <begin position="773"/>
        <end position="793"/>
    </location>
</feature>
<evidence type="ECO:0000313" key="10">
    <source>
        <dbReference type="EMBL" id="ABK52950.1"/>
    </source>
</evidence>
<gene>
    <name evidence="10" type="ordered locus">Acel_1178</name>
</gene>
<evidence type="ECO:0000259" key="8">
    <source>
        <dbReference type="Pfam" id="PF02687"/>
    </source>
</evidence>
<feature type="transmembrane region" description="Helical" evidence="7">
    <location>
        <begin position="463"/>
        <end position="483"/>
    </location>
</feature>
<evidence type="ECO:0000313" key="11">
    <source>
        <dbReference type="Proteomes" id="UP000008221"/>
    </source>
</evidence>
<evidence type="ECO:0000256" key="1">
    <source>
        <dbReference type="ARBA" id="ARBA00004651"/>
    </source>
</evidence>
<organism evidence="10 11">
    <name type="scientific">Acidothermus cellulolyticus (strain ATCC 43068 / DSM 8971 / 11B)</name>
    <dbReference type="NCBI Taxonomy" id="351607"/>
    <lineage>
        <taxon>Bacteria</taxon>
        <taxon>Bacillati</taxon>
        <taxon>Actinomycetota</taxon>
        <taxon>Actinomycetes</taxon>
        <taxon>Acidothermales</taxon>
        <taxon>Acidothermaceae</taxon>
        <taxon>Acidothermus</taxon>
    </lineage>
</organism>
<dbReference type="InParanoid" id="A0LU40"/>
<dbReference type="GO" id="GO:0022857">
    <property type="term" value="F:transmembrane transporter activity"/>
    <property type="evidence" value="ECO:0007669"/>
    <property type="project" value="TreeGrafter"/>
</dbReference>
<feature type="domain" description="ABC3 transporter permease C-terminal" evidence="8">
    <location>
        <begin position="725"/>
        <end position="839"/>
    </location>
</feature>
<evidence type="ECO:0000256" key="2">
    <source>
        <dbReference type="ARBA" id="ARBA00022475"/>
    </source>
</evidence>
<keyword evidence="4 7" id="KW-1133">Transmembrane helix</keyword>
<keyword evidence="2" id="KW-1003">Cell membrane</keyword>
<keyword evidence="5 7" id="KW-0472">Membrane</keyword>
<feature type="transmembrane region" description="Helical" evidence="7">
    <location>
        <begin position="270"/>
        <end position="294"/>
    </location>
</feature>
<feature type="transmembrane region" description="Helical" evidence="7">
    <location>
        <begin position="718"/>
        <end position="746"/>
    </location>
</feature>
<dbReference type="GO" id="GO:0005886">
    <property type="term" value="C:plasma membrane"/>
    <property type="evidence" value="ECO:0007669"/>
    <property type="project" value="UniProtKB-SubCell"/>
</dbReference>
<dbReference type="RefSeq" id="WP_011720013.1">
    <property type="nucleotide sequence ID" value="NC_008578.1"/>
</dbReference>
<dbReference type="InterPro" id="IPR025857">
    <property type="entry name" value="MacB_PCD"/>
</dbReference>
<keyword evidence="11" id="KW-1185">Reference proteome</keyword>
<feature type="transmembrane region" description="Helical" evidence="7">
    <location>
        <begin position="409"/>
        <end position="431"/>
    </location>
</feature>
<feature type="transmembrane region" description="Helical" evidence="7">
    <location>
        <begin position="314"/>
        <end position="336"/>
    </location>
</feature>
<evidence type="ECO:0000256" key="4">
    <source>
        <dbReference type="ARBA" id="ARBA00022989"/>
    </source>
</evidence>
<dbReference type="InterPro" id="IPR050250">
    <property type="entry name" value="Macrolide_Exporter_MacB"/>
</dbReference>
<evidence type="ECO:0000256" key="6">
    <source>
        <dbReference type="ARBA" id="ARBA00038076"/>
    </source>
</evidence>
<feature type="transmembrane region" description="Helical" evidence="7">
    <location>
        <begin position="495"/>
        <end position="514"/>
    </location>
</feature>
<comment type="similarity">
    <text evidence="6">Belongs to the ABC-4 integral membrane protein family.</text>
</comment>
<sequence length="847" mass="86932">MFRVSLRTLVAHKVRLVLTALAVVIGVAFLVGTQIFSDTLRATFNDLLGRTSKNLSVVVRAKTDFSANDFASAGTRPLVPESMVAKVAAVPGVAAAVGSVSGLDTLVTVDGRPIVPKTFGPPTLAVSWTPSNFGSLEFVAGHGPTGPGEVAIDKAAADRFHLHVGDPVVVQTQHQPMRMRIVGIVTVGASSNLAGAVLSVFDLATAQQVVGKPGYVNEIDVQARPGISQEELARRIQAALPANLEAVTAKKVTQETTAAISKGLGFFNTFLLVFAGIALFVGLFIIVNTFTMLVAQRTRELALLRAVGASRAQVVGAVLIEAAVVGAVAATIGIGFGVLVALGVHGLLSAVGVGLPANSLVITGKTVVAGYLVGILVTVLAAIAPALRASRISPVAAMRDTVALPERSLRARSIIGAAGIVIGTALIASGAGRSGGQAAALVGVGAMLVLVGAWFASAWAGRPIIHVLSAPLVAVVGVTARLARLNAIRNPRRTAATAGALMIGLALVSALSVLTASTKASIASLVDRNLGADYVLVSDGYGFSPDVAARAAATPGVAAVAETRAGAAIIKGRTAPIAGVSPNIGSMIAIQMTSGSLDALQAGELLVSQTQAGRIGVTVGDRVPIEYGDGFKGSIRVGGIYENNNLLANGGVGYLITMSLFAQHYDVQRDVIAYVEAKPGQQDAVAAALTKQLRLYPQIHVQSQAEYKKSILTQVNQIVGLIIGLLGVALVVAILGIVNTLALSVYERVREIGLLRAVGMTRRHIRTMVEQEALIIGVFGALLGVVLGTLFGLALVATSGNQIDHVVVPVGQLISYLIVAGILGLLAAVWPAWQAGRRSILAAIATE</sequence>
<reference evidence="10 11" key="1">
    <citation type="journal article" date="2009" name="Genome Res.">
        <title>Complete genome of the cellulolytic thermophile Acidothermus cellulolyticus 11B provides insights into its ecophysiological and evolutionary adaptations.</title>
        <authorList>
            <person name="Barabote R.D."/>
            <person name="Xie G."/>
            <person name="Leu D.H."/>
            <person name="Normand P."/>
            <person name="Necsulea A."/>
            <person name="Daubin V."/>
            <person name="Medigue C."/>
            <person name="Adney W.S."/>
            <person name="Xu X.C."/>
            <person name="Lapidus A."/>
            <person name="Parales R.E."/>
            <person name="Detter C."/>
            <person name="Pujic P."/>
            <person name="Bruce D."/>
            <person name="Lavire C."/>
            <person name="Challacombe J.F."/>
            <person name="Brettin T.S."/>
            <person name="Berry A.M."/>
        </authorList>
    </citation>
    <scope>NUCLEOTIDE SEQUENCE [LARGE SCALE GENOMIC DNA]</scope>
    <source>
        <strain evidence="11">ATCC 43068 / DSM 8971 / 11B</strain>
    </source>
</reference>
<dbReference type="OrthoDB" id="9780560at2"/>
<dbReference type="PANTHER" id="PTHR30572">
    <property type="entry name" value="MEMBRANE COMPONENT OF TRANSPORTER-RELATED"/>
    <property type="match status" value="1"/>
</dbReference>
<accession>A0LU40</accession>
<dbReference type="eggNOG" id="COG0577">
    <property type="taxonomic scope" value="Bacteria"/>
</dbReference>
<dbReference type="AlphaFoldDB" id="A0LU40"/>
<evidence type="ECO:0000259" key="9">
    <source>
        <dbReference type="Pfam" id="PF12704"/>
    </source>
</evidence>
<comment type="subcellular location">
    <subcellularLocation>
        <location evidence="1">Cell membrane</location>
        <topology evidence="1">Multi-pass membrane protein</topology>
    </subcellularLocation>
</comment>
<evidence type="ECO:0008006" key="12">
    <source>
        <dbReference type="Google" id="ProtNLM"/>
    </source>
</evidence>
<feature type="transmembrane region" description="Helical" evidence="7">
    <location>
        <begin position="16"/>
        <end position="36"/>
    </location>
</feature>
<feature type="transmembrane region" description="Helical" evidence="7">
    <location>
        <begin position="368"/>
        <end position="389"/>
    </location>
</feature>
<dbReference type="STRING" id="351607.Acel_1178"/>
<dbReference type="Pfam" id="PF12704">
    <property type="entry name" value="MacB_PCD"/>
    <property type="match status" value="2"/>
</dbReference>
<proteinExistence type="inferred from homology"/>
<feature type="transmembrane region" description="Helical" evidence="7">
    <location>
        <begin position="813"/>
        <end position="833"/>
    </location>
</feature>
<keyword evidence="3 7" id="KW-0812">Transmembrane</keyword>
<dbReference type="PANTHER" id="PTHR30572:SF4">
    <property type="entry name" value="ABC TRANSPORTER PERMEASE YTRF"/>
    <property type="match status" value="1"/>
</dbReference>
<name>A0LU40_ACIC1</name>
<dbReference type="EMBL" id="CP000481">
    <property type="protein sequence ID" value="ABK52950.1"/>
    <property type="molecule type" value="Genomic_DNA"/>
</dbReference>
<feature type="transmembrane region" description="Helical" evidence="7">
    <location>
        <begin position="438"/>
        <end position="457"/>
    </location>
</feature>